<dbReference type="Pfam" id="PF03105">
    <property type="entry name" value="SPX"/>
    <property type="match status" value="1"/>
</dbReference>
<sequence length="827" mass="93095">MVKFSREYEASIIPEWKAAFVDYKRLKKLIKRIKVTRRDDSFAAADHLLPPPHAAKEAAAGGYGFSILDPVRAIAARFSAGQQPSASEDECPDTGELVRSTDKHEREFMERADEELEKVNAFYTGQEAELLARGDALLEQLRILADVKRILADHAAARRARGLARSRSMPPSSSPPSSVHGSSGRYLLSGLSSPQSMSDGSLELQQAQVSEGAAVADEVMAALERNGVSFVGLAGKKDGKGKDGSGKGRGGGGGGGGGVLQLPATVRIDIPATSPGRAALKVWEELVNVLRKDGADPAAAFVHRKKIQHAEKNIRDAFMALYRGLELLKKFRHAPWMHLSFHLLFIFPFAISGQAKTTKGRSLNVKAFTKILKKFVKVSELQRATDLFSEKVKRSPFSSSDKVLQLADEVECIFMKHFTGNDRKVAMKYLKPQQPRNTHMITFLVCSRALLFHSHVSGIFTSTGNSAYMEIVYHVFSMFALISLHIFLYGCNLFMWKNTRINHNFIFDFSSSTALTHRDAFLMSASIMCTVVAALVINLFLKNAGVAYANALPGALLLLSTGVLFCPFDIFYRSTRYCFMRVMRNIIFSPFYKVLMADFFMADQLTSQIPLLRHMEFTACYFMAGSFRTHPYETCTSGQQYKHLAYVISFLPYFWRALQCLRRYLEEGHDINQLANAGKYVSAMVAAAVRFKYAATPTPFWVWMVIISSSGATIYQLYWDFVKDWGFLNPKSKNRWLRNELILKNKSIYYVSMMLNLALRLAWTESVMKIHIGKVESRLLDFSLASLEIIRRGHWNFYRLENEHLNNVGKFRAVKTVPLPFRELETD</sequence>
<reference evidence="12" key="1">
    <citation type="submission" date="2015-04" db="UniProtKB">
        <authorList>
            <consortium name="EnsemblPlants"/>
        </authorList>
    </citation>
    <scope>IDENTIFICATION</scope>
</reference>
<dbReference type="GO" id="GO:0012505">
    <property type="term" value="C:endomembrane system"/>
    <property type="evidence" value="ECO:0007669"/>
    <property type="project" value="UniProtKB-SubCell"/>
</dbReference>
<comment type="similarity">
    <text evidence="2">Belongs to the SYG1 (TC 2.A.94) family.</text>
</comment>
<dbReference type="STRING" id="40149.A0A0E0CSV4"/>
<dbReference type="PANTHER" id="PTHR48477:SF1">
    <property type="entry name" value="PHOSPHATE TRANSPORTER PHO1"/>
    <property type="match status" value="1"/>
</dbReference>
<evidence type="ECO:0000256" key="2">
    <source>
        <dbReference type="ARBA" id="ARBA00009665"/>
    </source>
</evidence>
<dbReference type="GO" id="GO:0016020">
    <property type="term" value="C:membrane"/>
    <property type="evidence" value="ECO:0007669"/>
    <property type="project" value="InterPro"/>
</dbReference>
<evidence type="ECO:0000256" key="1">
    <source>
        <dbReference type="ARBA" id="ARBA00004127"/>
    </source>
</evidence>
<protein>
    <recommendedName>
        <fullName evidence="14">SPX domain-containing protein</fullName>
    </recommendedName>
</protein>
<evidence type="ECO:0000259" key="10">
    <source>
        <dbReference type="PROSITE" id="PS51380"/>
    </source>
</evidence>
<feature type="compositionally biased region" description="Basic and acidic residues" evidence="8">
    <location>
        <begin position="235"/>
        <end position="246"/>
    </location>
</feature>
<keyword evidence="6 9" id="KW-1133">Transmembrane helix</keyword>
<keyword evidence="5 9" id="KW-0812">Transmembrane</keyword>
<evidence type="ECO:0000256" key="7">
    <source>
        <dbReference type="ARBA" id="ARBA00023136"/>
    </source>
</evidence>
<evidence type="ECO:0000256" key="6">
    <source>
        <dbReference type="ARBA" id="ARBA00022989"/>
    </source>
</evidence>
<dbReference type="InterPro" id="IPR052486">
    <property type="entry name" value="PHO1"/>
</dbReference>
<dbReference type="Pfam" id="PF03124">
    <property type="entry name" value="EXS"/>
    <property type="match status" value="1"/>
</dbReference>
<feature type="region of interest" description="Disordered" evidence="8">
    <location>
        <begin position="234"/>
        <end position="258"/>
    </location>
</feature>
<reference evidence="12" key="2">
    <citation type="submission" date="2018-05" db="EMBL/GenBank/DDBJ databases">
        <title>OmerRS3 (Oryza meridionalis Reference Sequence Version 3).</title>
        <authorList>
            <person name="Zhang J."/>
            <person name="Kudrna D."/>
            <person name="Lee S."/>
            <person name="Talag J."/>
            <person name="Welchert J."/>
            <person name="Wing R.A."/>
        </authorList>
    </citation>
    <scope>NUCLEOTIDE SEQUENCE [LARGE SCALE GENOMIC DNA]</scope>
    <source>
        <strain evidence="12">cv. OR44</strain>
    </source>
</reference>
<feature type="transmembrane region" description="Helical" evidence="9">
    <location>
        <begin position="472"/>
        <end position="495"/>
    </location>
</feature>
<name>A0A0E0CSV4_9ORYZ</name>
<evidence type="ECO:0000259" key="11">
    <source>
        <dbReference type="PROSITE" id="PS51382"/>
    </source>
</evidence>
<evidence type="ECO:0000256" key="8">
    <source>
        <dbReference type="SAM" id="MobiDB-lite"/>
    </source>
</evidence>
<accession>A0A0E0CSV4</accession>
<evidence type="ECO:0000256" key="4">
    <source>
        <dbReference type="ARBA" id="ARBA00022592"/>
    </source>
</evidence>
<evidence type="ECO:0000313" key="12">
    <source>
        <dbReference type="EnsemblPlants" id="OMERI02G34660.1"/>
    </source>
</evidence>
<dbReference type="CDD" id="cd14476">
    <property type="entry name" value="SPX_PHO1_like"/>
    <property type="match status" value="1"/>
</dbReference>
<keyword evidence="13" id="KW-1185">Reference proteome</keyword>
<evidence type="ECO:0000256" key="9">
    <source>
        <dbReference type="SAM" id="Phobius"/>
    </source>
</evidence>
<dbReference type="PANTHER" id="PTHR48477">
    <property type="entry name" value="PHOSPHATE TRANSPORTER PHO1"/>
    <property type="match status" value="1"/>
</dbReference>
<feature type="compositionally biased region" description="Low complexity" evidence="8">
    <location>
        <begin position="165"/>
        <end position="193"/>
    </location>
</feature>
<keyword evidence="4" id="KW-0592">Phosphate transport</keyword>
<feature type="domain" description="EXS" evidence="10">
    <location>
        <begin position="636"/>
        <end position="827"/>
    </location>
</feature>
<dbReference type="PROSITE" id="PS51382">
    <property type="entry name" value="SPX"/>
    <property type="match status" value="1"/>
</dbReference>
<evidence type="ECO:0000256" key="3">
    <source>
        <dbReference type="ARBA" id="ARBA00022448"/>
    </source>
</evidence>
<feature type="compositionally biased region" description="Polar residues" evidence="8">
    <location>
        <begin position="194"/>
        <end position="204"/>
    </location>
</feature>
<evidence type="ECO:0000313" key="13">
    <source>
        <dbReference type="Proteomes" id="UP000008021"/>
    </source>
</evidence>
<proteinExistence type="inferred from homology"/>
<dbReference type="AlphaFoldDB" id="A0A0E0CSV4"/>
<dbReference type="Proteomes" id="UP000008021">
    <property type="component" value="Chromosome 2"/>
</dbReference>
<feature type="region of interest" description="Disordered" evidence="8">
    <location>
        <begin position="161"/>
        <end position="204"/>
    </location>
</feature>
<evidence type="ECO:0000256" key="5">
    <source>
        <dbReference type="ARBA" id="ARBA00022692"/>
    </source>
</evidence>
<feature type="transmembrane region" description="Helical" evidence="9">
    <location>
        <begin position="440"/>
        <end position="460"/>
    </location>
</feature>
<feature type="domain" description="SPX" evidence="11">
    <location>
        <begin position="2"/>
        <end position="389"/>
    </location>
</feature>
<feature type="compositionally biased region" description="Gly residues" evidence="8">
    <location>
        <begin position="247"/>
        <end position="258"/>
    </location>
</feature>
<evidence type="ECO:0008006" key="14">
    <source>
        <dbReference type="Google" id="ProtNLM"/>
    </source>
</evidence>
<dbReference type="InterPro" id="IPR034092">
    <property type="entry name" value="PHO1_SPX"/>
</dbReference>
<dbReference type="InterPro" id="IPR004331">
    <property type="entry name" value="SPX_dom"/>
</dbReference>
<dbReference type="PROSITE" id="PS51380">
    <property type="entry name" value="EXS"/>
    <property type="match status" value="1"/>
</dbReference>
<dbReference type="GO" id="GO:0016036">
    <property type="term" value="P:cellular response to phosphate starvation"/>
    <property type="evidence" value="ECO:0007669"/>
    <property type="project" value="InterPro"/>
</dbReference>
<feature type="transmembrane region" description="Helical" evidence="9">
    <location>
        <begin position="700"/>
        <end position="719"/>
    </location>
</feature>
<dbReference type="InterPro" id="IPR004342">
    <property type="entry name" value="EXS_C"/>
</dbReference>
<keyword evidence="7 9" id="KW-0472">Membrane</keyword>
<dbReference type="Gramene" id="OMERI02G34660.1">
    <property type="protein sequence ID" value="OMERI02G34660.1"/>
    <property type="gene ID" value="OMERI02G34660"/>
</dbReference>
<keyword evidence="3" id="KW-0813">Transport</keyword>
<dbReference type="GO" id="GO:0006817">
    <property type="term" value="P:phosphate ion transport"/>
    <property type="evidence" value="ECO:0007669"/>
    <property type="project" value="UniProtKB-KW"/>
</dbReference>
<comment type="subcellular location">
    <subcellularLocation>
        <location evidence="1">Endomembrane system</location>
        <topology evidence="1">Multi-pass membrane protein</topology>
    </subcellularLocation>
</comment>
<organism evidence="12">
    <name type="scientific">Oryza meridionalis</name>
    <dbReference type="NCBI Taxonomy" id="40149"/>
    <lineage>
        <taxon>Eukaryota</taxon>
        <taxon>Viridiplantae</taxon>
        <taxon>Streptophyta</taxon>
        <taxon>Embryophyta</taxon>
        <taxon>Tracheophyta</taxon>
        <taxon>Spermatophyta</taxon>
        <taxon>Magnoliopsida</taxon>
        <taxon>Liliopsida</taxon>
        <taxon>Poales</taxon>
        <taxon>Poaceae</taxon>
        <taxon>BOP clade</taxon>
        <taxon>Oryzoideae</taxon>
        <taxon>Oryzeae</taxon>
        <taxon>Oryzinae</taxon>
        <taxon>Oryza</taxon>
    </lineage>
</organism>
<dbReference type="eggNOG" id="KOG1162">
    <property type="taxonomic scope" value="Eukaryota"/>
</dbReference>
<feature type="transmembrane region" description="Helical" evidence="9">
    <location>
        <begin position="520"/>
        <end position="541"/>
    </location>
</feature>
<feature type="transmembrane region" description="Helical" evidence="9">
    <location>
        <begin position="547"/>
        <end position="572"/>
    </location>
</feature>
<dbReference type="EnsemblPlants" id="OMERI02G34660.1">
    <property type="protein sequence ID" value="OMERI02G34660.1"/>
    <property type="gene ID" value="OMERI02G34660"/>
</dbReference>
<feature type="transmembrane region" description="Helical" evidence="9">
    <location>
        <begin position="336"/>
        <end position="353"/>
    </location>
</feature>